<organism evidence="2 3">
    <name type="scientific">Liparis tanakae</name>
    <name type="common">Tanaka's snailfish</name>
    <dbReference type="NCBI Taxonomy" id="230148"/>
    <lineage>
        <taxon>Eukaryota</taxon>
        <taxon>Metazoa</taxon>
        <taxon>Chordata</taxon>
        <taxon>Craniata</taxon>
        <taxon>Vertebrata</taxon>
        <taxon>Euteleostomi</taxon>
        <taxon>Actinopterygii</taxon>
        <taxon>Neopterygii</taxon>
        <taxon>Teleostei</taxon>
        <taxon>Neoteleostei</taxon>
        <taxon>Acanthomorphata</taxon>
        <taxon>Eupercaria</taxon>
        <taxon>Perciformes</taxon>
        <taxon>Cottioidei</taxon>
        <taxon>Cottales</taxon>
        <taxon>Liparidae</taxon>
        <taxon>Liparis</taxon>
    </lineage>
</organism>
<proteinExistence type="predicted"/>
<comment type="caution">
    <text evidence="2">The sequence shown here is derived from an EMBL/GenBank/DDBJ whole genome shotgun (WGS) entry which is preliminary data.</text>
</comment>
<gene>
    <name evidence="2" type="ORF">EYF80_012714</name>
</gene>
<dbReference type="EMBL" id="SRLO01000087">
    <property type="protein sequence ID" value="TNN77076.1"/>
    <property type="molecule type" value="Genomic_DNA"/>
</dbReference>
<protein>
    <submittedName>
        <fullName evidence="2">Uncharacterized protein</fullName>
    </submittedName>
</protein>
<sequence>MMCTQKNHLFALPVLVLSIFISLLFNCFSPRHGSGKNNQNPLNPSRTGAESQGQGERQKQGTA</sequence>
<keyword evidence="3" id="KW-1185">Reference proteome</keyword>
<evidence type="ECO:0000256" key="1">
    <source>
        <dbReference type="SAM" id="MobiDB-lite"/>
    </source>
</evidence>
<reference evidence="2 3" key="1">
    <citation type="submission" date="2019-03" db="EMBL/GenBank/DDBJ databases">
        <title>First draft genome of Liparis tanakae, snailfish: a comprehensive survey of snailfish specific genes.</title>
        <authorList>
            <person name="Kim W."/>
            <person name="Song I."/>
            <person name="Jeong J.-H."/>
            <person name="Kim D."/>
            <person name="Kim S."/>
            <person name="Ryu S."/>
            <person name="Song J.Y."/>
            <person name="Lee S.K."/>
        </authorList>
    </citation>
    <scope>NUCLEOTIDE SEQUENCE [LARGE SCALE GENOMIC DNA]</scope>
    <source>
        <tissue evidence="2">Muscle</tissue>
    </source>
</reference>
<feature type="compositionally biased region" description="Polar residues" evidence="1">
    <location>
        <begin position="35"/>
        <end position="55"/>
    </location>
</feature>
<feature type="region of interest" description="Disordered" evidence="1">
    <location>
        <begin position="33"/>
        <end position="63"/>
    </location>
</feature>
<accession>A0A4Z2IGE2</accession>
<evidence type="ECO:0000313" key="2">
    <source>
        <dbReference type="EMBL" id="TNN77076.1"/>
    </source>
</evidence>
<dbReference type="AlphaFoldDB" id="A0A4Z2IGE2"/>
<name>A0A4Z2IGE2_9TELE</name>
<evidence type="ECO:0000313" key="3">
    <source>
        <dbReference type="Proteomes" id="UP000314294"/>
    </source>
</evidence>
<dbReference type="Proteomes" id="UP000314294">
    <property type="component" value="Unassembled WGS sequence"/>
</dbReference>